<dbReference type="PROSITE" id="PS51318">
    <property type="entry name" value="TAT"/>
    <property type="match status" value="1"/>
</dbReference>
<dbReference type="RefSeq" id="WP_055473643.1">
    <property type="nucleotide sequence ID" value="NZ_JBEZHZ010000020.1"/>
</dbReference>
<keyword evidence="1" id="KW-0732">Signal</keyword>
<organism evidence="2 3">
    <name type="scientific">Streptomyces pathocidini</name>
    <dbReference type="NCBI Taxonomy" id="1650571"/>
    <lineage>
        <taxon>Bacteria</taxon>
        <taxon>Bacillati</taxon>
        <taxon>Actinomycetota</taxon>
        <taxon>Actinomycetes</taxon>
        <taxon>Kitasatosporales</taxon>
        <taxon>Streptomycetaceae</taxon>
        <taxon>Streptomyces</taxon>
    </lineage>
</organism>
<feature type="chain" id="PRO_5045499027" evidence="1">
    <location>
        <begin position="28"/>
        <end position="103"/>
    </location>
</feature>
<sequence>MKTLRRALVAGTMALALGGVVVPAASAATAGTQPAPLGGISVQKTWHATVQCQIVRIRDNHVVGYDRADGSGNSKQDAINDAKANVPVPAGHYKRHCDVKRLW</sequence>
<feature type="signal peptide" evidence="1">
    <location>
        <begin position="1"/>
        <end position="27"/>
    </location>
</feature>
<accession>A0ABW7UU56</accession>
<protein>
    <submittedName>
        <fullName evidence="2">Uncharacterized protein</fullName>
    </submittedName>
</protein>
<gene>
    <name evidence="2" type="ORF">ACH429_18875</name>
</gene>
<dbReference type="EMBL" id="JBIRWE010000007">
    <property type="protein sequence ID" value="MFI1966140.1"/>
    <property type="molecule type" value="Genomic_DNA"/>
</dbReference>
<name>A0ABW7UU56_9ACTN</name>
<reference evidence="2 3" key="1">
    <citation type="submission" date="2024-10" db="EMBL/GenBank/DDBJ databases">
        <title>The Natural Products Discovery Center: Release of the First 8490 Sequenced Strains for Exploring Actinobacteria Biosynthetic Diversity.</title>
        <authorList>
            <person name="Kalkreuter E."/>
            <person name="Kautsar S.A."/>
            <person name="Yang D."/>
            <person name="Bader C.D."/>
            <person name="Teijaro C.N."/>
            <person name="Fluegel L."/>
            <person name="Davis C.M."/>
            <person name="Simpson J.R."/>
            <person name="Lauterbach L."/>
            <person name="Steele A.D."/>
            <person name="Gui C."/>
            <person name="Meng S."/>
            <person name="Li G."/>
            <person name="Viehrig K."/>
            <person name="Ye F."/>
            <person name="Su P."/>
            <person name="Kiefer A.F."/>
            <person name="Nichols A."/>
            <person name="Cepeda A.J."/>
            <person name="Yan W."/>
            <person name="Fan B."/>
            <person name="Jiang Y."/>
            <person name="Adhikari A."/>
            <person name="Zheng C.-J."/>
            <person name="Schuster L."/>
            <person name="Cowan T.M."/>
            <person name="Smanski M.J."/>
            <person name="Chevrette M.G."/>
            <person name="De Carvalho L.P.S."/>
            <person name="Shen B."/>
        </authorList>
    </citation>
    <scope>NUCLEOTIDE SEQUENCE [LARGE SCALE GENOMIC DNA]</scope>
    <source>
        <strain evidence="2 3">NPDC020327</strain>
    </source>
</reference>
<dbReference type="InterPro" id="IPR006311">
    <property type="entry name" value="TAT_signal"/>
</dbReference>
<dbReference type="Proteomes" id="UP001611548">
    <property type="component" value="Unassembled WGS sequence"/>
</dbReference>
<evidence type="ECO:0000313" key="3">
    <source>
        <dbReference type="Proteomes" id="UP001611548"/>
    </source>
</evidence>
<evidence type="ECO:0000313" key="2">
    <source>
        <dbReference type="EMBL" id="MFI1966140.1"/>
    </source>
</evidence>
<proteinExistence type="predicted"/>
<keyword evidence="3" id="KW-1185">Reference proteome</keyword>
<evidence type="ECO:0000256" key="1">
    <source>
        <dbReference type="SAM" id="SignalP"/>
    </source>
</evidence>
<comment type="caution">
    <text evidence="2">The sequence shown here is derived from an EMBL/GenBank/DDBJ whole genome shotgun (WGS) entry which is preliminary data.</text>
</comment>